<dbReference type="InterPro" id="IPR007337">
    <property type="entry name" value="RelB/DinJ"/>
</dbReference>
<evidence type="ECO:0000313" key="2">
    <source>
        <dbReference type="Proteomes" id="UP000312326"/>
    </source>
</evidence>
<dbReference type="RefSeq" id="WP_014565517.1">
    <property type="nucleotide sequence ID" value="NZ_CP029754.1"/>
</dbReference>
<evidence type="ECO:0000313" key="1">
    <source>
        <dbReference type="EMBL" id="QDD69620.1"/>
    </source>
</evidence>
<dbReference type="AlphaFoldDB" id="A0A5B8EDT3"/>
<dbReference type="Gene3D" id="1.10.1220.10">
    <property type="entry name" value="Met repressor-like"/>
    <property type="match status" value="1"/>
</dbReference>
<protein>
    <submittedName>
        <fullName evidence="1">Damage-inducible protein</fullName>
    </submittedName>
</protein>
<dbReference type="EMBL" id="CP029754">
    <property type="protein sequence ID" value="QDD69620.1"/>
    <property type="molecule type" value="Genomic_DNA"/>
</dbReference>
<organism evidence="1 2">
    <name type="scientific">Lactobacillus amylovorus</name>
    <dbReference type="NCBI Taxonomy" id="1604"/>
    <lineage>
        <taxon>Bacteria</taxon>
        <taxon>Bacillati</taxon>
        <taxon>Bacillota</taxon>
        <taxon>Bacilli</taxon>
        <taxon>Lactobacillales</taxon>
        <taxon>Lactobacillaceae</taxon>
        <taxon>Lactobacillus</taxon>
    </lineage>
</organism>
<accession>A0A5B8EDT3</accession>
<dbReference type="GO" id="GO:0006355">
    <property type="term" value="P:regulation of DNA-templated transcription"/>
    <property type="evidence" value="ECO:0007669"/>
    <property type="project" value="InterPro"/>
</dbReference>
<name>A0A5B8EDT3_LACAM</name>
<dbReference type="Proteomes" id="UP000312326">
    <property type="component" value="Chromosome"/>
</dbReference>
<sequence length="89" mass="10063">MTQLNKRVQANVNKKVASQAELVMDELGLNPTVVINALYKKIAATGEIPFSFKLTPEQMDDIKLHEALESIPTKKIRSKSDLKDFFDEE</sequence>
<dbReference type="InterPro" id="IPR013321">
    <property type="entry name" value="Arc_rbn_hlx_hlx"/>
</dbReference>
<proteinExistence type="predicted"/>
<reference evidence="1 2" key="1">
    <citation type="submission" date="2018-06" db="EMBL/GenBank/DDBJ databases">
        <title>Complete genome sequnece of Lactobacillus amylovorus PMRA3.</title>
        <authorList>
            <person name="Nam Y.-D."/>
            <person name="Chung W.-H."/>
            <person name="Park Y.S."/>
            <person name="Kang J."/>
        </authorList>
    </citation>
    <scope>NUCLEOTIDE SEQUENCE [LARGE SCALE GENOMIC DNA]</scope>
    <source>
        <strain evidence="1 2">PMRA3</strain>
    </source>
</reference>
<dbReference type="GeneID" id="66522963"/>
<dbReference type="Pfam" id="PF04221">
    <property type="entry name" value="RelB"/>
    <property type="match status" value="1"/>
</dbReference>
<gene>
    <name evidence="1" type="ORF">DM298_00860</name>
</gene>